<comment type="caution">
    <text evidence="1">The sequence shown here is derived from an EMBL/GenBank/DDBJ whole genome shotgun (WGS) entry which is preliminary data.</text>
</comment>
<organism evidence="1 2">
    <name type="scientific">Sediminivirga luteola</name>
    <dbReference type="NCBI Taxonomy" id="1774748"/>
    <lineage>
        <taxon>Bacteria</taxon>
        <taxon>Bacillati</taxon>
        <taxon>Actinomycetota</taxon>
        <taxon>Actinomycetes</taxon>
        <taxon>Micrococcales</taxon>
        <taxon>Brevibacteriaceae</taxon>
        <taxon>Sediminivirga</taxon>
    </lineage>
</organism>
<dbReference type="Pfam" id="PF09617">
    <property type="entry name" value="Cas_GSU0053"/>
    <property type="match status" value="1"/>
</dbReference>
<keyword evidence="2" id="KW-1185">Reference proteome</keyword>
<evidence type="ECO:0000313" key="2">
    <source>
        <dbReference type="Proteomes" id="UP000616114"/>
    </source>
</evidence>
<dbReference type="AlphaFoldDB" id="A0A8J2XM63"/>
<evidence type="ECO:0000313" key="1">
    <source>
        <dbReference type="EMBL" id="GGA28494.1"/>
    </source>
</evidence>
<reference evidence="1" key="2">
    <citation type="submission" date="2020-09" db="EMBL/GenBank/DDBJ databases">
        <authorList>
            <person name="Sun Q."/>
            <person name="Zhou Y."/>
        </authorList>
    </citation>
    <scope>NUCLEOTIDE SEQUENCE</scope>
    <source>
        <strain evidence="1">CGMCC 1.12785</strain>
    </source>
</reference>
<sequence length="428" mass="46044">MSSTLKDIVAAHVADPAVSGLIIETEYEPLGGRAATVAPPTYAKENRNDPPRHAVTQEAFRPEADENGWFHAIRLGEDGQPVLVPRVVLDGVASQSGRAECALWEQQHRLGLALPGVIVSGEKAAVDVDDPALREALNITVSTWDLSHRQNDAWLKFATEDGKTQVWQQEIGDVSAPGANLKTLITQASPENAGLLFRHFPNSAVYGFWLSSGVAQRHRLARAYSSEIVGYGAHPVIAGTTKLDPVGGASNESQVTVKDGTKLTVAEKRVGKTGRPSEAGFGQVPADAVVRAYVCELILQQSSVSLQALRSLRFETPEQSQAALTVLTLLAMAGRVLGNEDGFLRSGCALVAVDERWGWRRHGQRAPEALDAPTVDDLAEALQEALADARKTGLDFAAPIEVQFSAEERQLIKNRVVTESTKVNEDGD</sequence>
<evidence type="ECO:0008006" key="3">
    <source>
        <dbReference type="Google" id="ProtNLM"/>
    </source>
</evidence>
<dbReference type="EMBL" id="BMFY01000025">
    <property type="protein sequence ID" value="GGA28494.1"/>
    <property type="molecule type" value="Genomic_DNA"/>
</dbReference>
<dbReference type="InterPro" id="IPR013403">
    <property type="entry name" value="CRISPR-assoc_prot_Csb1/Cas7u"/>
</dbReference>
<dbReference type="Proteomes" id="UP000616114">
    <property type="component" value="Unassembled WGS sequence"/>
</dbReference>
<protein>
    <recommendedName>
        <fullName evidence="3">CRISPR-associated protein Csb1</fullName>
    </recommendedName>
</protein>
<accession>A0A8J2XM63</accession>
<reference evidence="1" key="1">
    <citation type="journal article" date="2014" name="Int. J. Syst. Evol. Microbiol.">
        <title>Complete genome sequence of Corynebacterium casei LMG S-19264T (=DSM 44701T), isolated from a smear-ripened cheese.</title>
        <authorList>
            <consortium name="US DOE Joint Genome Institute (JGI-PGF)"/>
            <person name="Walter F."/>
            <person name="Albersmeier A."/>
            <person name="Kalinowski J."/>
            <person name="Ruckert C."/>
        </authorList>
    </citation>
    <scope>NUCLEOTIDE SEQUENCE</scope>
    <source>
        <strain evidence="1">CGMCC 1.12785</strain>
    </source>
</reference>
<name>A0A8J2XM63_9MICO</name>
<proteinExistence type="predicted"/>
<dbReference type="RefSeq" id="WP_188552070.1">
    <property type="nucleotide sequence ID" value="NZ_BMFY01000025.1"/>
</dbReference>
<gene>
    <name evidence="1" type="ORF">GCM10011333_34040</name>
</gene>